<dbReference type="PROSITE" id="PS00012">
    <property type="entry name" value="PHOSPHOPANTETHEINE"/>
    <property type="match status" value="2"/>
</dbReference>
<dbReference type="Pfam" id="PF00501">
    <property type="entry name" value="AMP-binding"/>
    <property type="match status" value="2"/>
</dbReference>
<dbReference type="InterPro" id="IPR020806">
    <property type="entry name" value="PKS_PP-bd"/>
</dbReference>
<keyword evidence="6" id="KW-0045">Antibiotic biosynthesis</keyword>
<dbReference type="NCBIfam" id="TIGR01720">
    <property type="entry name" value="NRPS-para261"/>
    <property type="match status" value="1"/>
</dbReference>
<evidence type="ECO:0000313" key="10">
    <source>
        <dbReference type="Proteomes" id="UP000199417"/>
    </source>
</evidence>
<dbReference type="Pfam" id="PF00668">
    <property type="entry name" value="Condensation"/>
    <property type="match status" value="3"/>
</dbReference>
<feature type="transmembrane region" description="Helical" evidence="7">
    <location>
        <begin position="12"/>
        <end position="31"/>
    </location>
</feature>
<dbReference type="InterPro" id="IPR010060">
    <property type="entry name" value="NRPS_synth"/>
</dbReference>
<dbReference type="GO" id="GO:0008610">
    <property type="term" value="P:lipid biosynthetic process"/>
    <property type="evidence" value="ECO:0007669"/>
    <property type="project" value="UniProtKB-ARBA"/>
</dbReference>
<dbReference type="GO" id="GO:0017000">
    <property type="term" value="P:antibiotic biosynthetic process"/>
    <property type="evidence" value="ECO:0007669"/>
    <property type="project" value="UniProtKB-KW"/>
</dbReference>
<keyword evidence="7" id="KW-1133">Transmembrane helix</keyword>
<evidence type="ECO:0000256" key="5">
    <source>
        <dbReference type="ARBA" id="ARBA00022737"/>
    </source>
</evidence>
<dbReference type="GO" id="GO:0005737">
    <property type="term" value="C:cytoplasm"/>
    <property type="evidence" value="ECO:0007669"/>
    <property type="project" value="TreeGrafter"/>
</dbReference>
<feature type="domain" description="Carrier" evidence="8">
    <location>
        <begin position="54"/>
        <end position="145"/>
    </location>
</feature>
<reference evidence="9 10" key="1">
    <citation type="submission" date="2016-10" db="EMBL/GenBank/DDBJ databases">
        <authorList>
            <person name="de Groot N.N."/>
        </authorList>
    </citation>
    <scope>NUCLEOTIDE SEQUENCE [LARGE SCALE GENOMIC DNA]</scope>
    <source>
        <strain evidence="9 10">JCM 11308</strain>
    </source>
</reference>
<dbReference type="Gene3D" id="1.10.1200.10">
    <property type="entry name" value="ACP-like"/>
    <property type="match status" value="2"/>
</dbReference>
<dbReference type="InterPro" id="IPR020845">
    <property type="entry name" value="AMP-binding_CS"/>
</dbReference>
<keyword evidence="7" id="KW-0812">Transmembrane</keyword>
<feature type="domain" description="Carrier" evidence="8">
    <location>
        <begin position="1129"/>
        <end position="1203"/>
    </location>
</feature>
<dbReference type="InterPro" id="IPR006162">
    <property type="entry name" value="Ppantetheine_attach_site"/>
</dbReference>
<keyword evidence="4" id="KW-0597">Phosphoprotein</keyword>
<keyword evidence="7" id="KW-0472">Membrane</keyword>
<comment type="cofactor">
    <cofactor evidence="1">
        <name>pantetheine 4'-phosphate</name>
        <dbReference type="ChEBI" id="CHEBI:47942"/>
    </cofactor>
</comment>
<dbReference type="Pfam" id="PF00550">
    <property type="entry name" value="PP-binding"/>
    <property type="match status" value="2"/>
</dbReference>
<dbReference type="PROSITE" id="PS50075">
    <property type="entry name" value="CARRIER"/>
    <property type="match status" value="2"/>
</dbReference>
<dbReference type="STRING" id="168276.SAMN05444580_1301"/>
<dbReference type="GO" id="GO:0031177">
    <property type="term" value="F:phosphopantetheine binding"/>
    <property type="evidence" value="ECO:0007669"/>
    <property type="project" value="InterPro"/>
</dbReference>
<dbReference type="GO" id="GO:0043041">
    <property type="term" value="P:amino acid activation for nonribosomal peptide biosynthetic process"/>
    <property type="evidence" value="ECO:0007669"/>
    <property type="project" value="TreeGrafter"/>
</dbReference>
<dbReference type="Gene3D" id="3.30.300.30">
    <property type="match status" value="2"/>
</dbReference>
<dbReference type="InterPro" id="IPR010071">
    <property type="entry name" value="AA_adenyl_dom"/>
</dbReference>
<sequence length="2523" mass="268687">MRAVLESVAARLPGYMVPAVVTVLAGLPVTVNGKLDRKALPEPDFGASAAGYVAPRSPIEEIVASVYADLLGIARVGAHDNFFTLGGNSLIATRLVVRINAATSGNGASSGGASGSDAVLGRIGVRDVFDAPTVAGLAVLAQSRDGPIARPPLKPRDGGAEVPVSPAQQRMWFVNQFDTSSSAYNVAFALSLEGRLDVDALQAAVADVVERHEAVRTVFPLTDDGPRQVVLPAPSAVPDLAPITVSGEAELRERVLRVLSTGFDVTEQVPLRARLLRLDEDVHTLAVVVHHIAADGLSMAPLARDIMAAYEARVSGSPPDWAPLEVQYGDYTLWQREWLGSESDEASRISSQLAYWSATLSDLPEVLELPTDRPRPAARSLRGGRVEFVIGPDVHAGVVSLSREHNATVFMTMHAVLAIMLARLSGSDDIAVGTPTAGRGERELDDLVGMFVNTLVLRTRVDGAATFTEFLGSVRESDLGAFTNAEAPFERVVEVLSPNRSTAYSPLFQVMLEFQDIERPSLELPGLRVRSLDFEIDTNNFDLQLTLAENVDSAGNPTGITAGLGYATDLFDEDTAIGFATRLQRILETVVARPACRVGDIEILGAGERAALTPVVGPAPVAARTLPDLLATAAAHDPDAVALVFEGREVRYRDLDGRSNQLARLLIECGAGPETVVALCLPRSVESVVAVWAVAKSGAAFLPVDPSHPPARIEYMLTDSGAVRGVTTSARRAGLPDAAEWLVLDDPDFEDRLSSYPAAAITDDHRAASLQIDNPAYLIYTSGSTGRPKGVVTTHRGLSNFVVQERETFATTAQSRTLHLASPSFDAAVLELLLAIGAAATLVIVPQSVYGGDELARLLESERITHCFVTPAALGSVDPGGLPDLDCVVTGGEACPPELVARWSTREGARRMFNAYGPTEATVVASVSAALVPAAPVTIGTPIRGFEVVVLDPRLRPVPVGVTGELYLAGPALARGYHRRFPLTARRFVAGPFGPPGSRMYRTGDRVRWTSDGQLEYLGRTDSQVKIRGFRIELGEVESALLAHHDVAQAVTVVWNVDGGGDRLIGYLVPEPGVTLDSRAVLDFVRGRLASYMVPAALVALESLPLTVHGKLDRAALPAPDFSAPASRPPRSETEDLLAGLFREVLGLDSVGVDDSFFALGGDSIMSIQLVARAKAAGVILSPRDVFERRTVAGLAESARFDRLDAVVLDELPGGGVGEVPLTPVARWMLGRSGGRLDRFAQALLLASPAGLTREVLVRAVAAVLGRHDMLRARLVVEGMEVLPAGAAAAEELVRRVPVETVDGDGFTTLTAAELDAAADRLDPTAAAVLRVVWFDVPNQAGRLLVVAHHLVVDAVSWRILVADLASACSQLQAGLTPTLPAVGTSMRRWSHGLRDAAAKRTHELELWERILEGPDPLIGSRPLDPARDVDATVSSLTVDVPSSVTEALLTALPHAFHGGVGDGLLAALALALITWRREHGVDLPQALINLEGHGREEHVVAGADLSRTVGWFTTVYPASLDLTGIDVDDAMTGGPEAGRAVKAVKEQLLAIPDHGIGFGMLRFLDSEVAESLGRFRSPQVSFNYLGRVSTTGDAGDWRPVAGTGQLRGSQDPDLPVASVVDINAFVDDSAEGPRLTAVFAFPRGVLPEADVAAFAELWRRALGGLATRARRPGAGGLTPSDVPLVSVSQGQIERWETNFPALRDIWSLSPLQEGLLFHASLVASSVDVYTAQLCIGLEGTVDPGRLRAAAAGLVARHPNLRTAFVYDADGVPAQLVVDEVVVPWREVDLTGRGSATESDLERALDEDRGAPFDLAVPPLLRLTLFRTAPRRWVLALTNHHIVLDGWSMPVLVRELLERYVAGGTPVGLAETGYRTYLGWLATRNHDEAARAWGSALDGLAEPTLLAPQTSAGSNGMPEEIDIELPAEVLDALAAVVRRGGITVNTVVQVAWGMLLSRLLSRDDVVFGATVSGRPPQLSGVENMLGLFINTVPVRVRVDPDEVVAELLTRVQAEQASLLDHHHLGLGDIQSRVGLGNLFDTLSVFESYPVDTSGLGEDTDIAGLRVTDFEARDATHYPVTLLSILEPTLRLSLRYQPGAFDRATAEGFTERFVRVLRGVVEDPDTPVGAVDYFVPGERELVVERWNATERAVPAATLPGLFEVQVGRTPDAVAVSFEGESLTYGEFSSRVNRLARQLISMGVGPESLVALAMRRSPDLLVGIYAVQAAGGAYVPVDLDEPVERVGHVLETAAPVCVLSTARDEFGGGGARPVLLVDALDLSDVSDGPIVDAERRAPLVPSNTAYVIFTSGSTGMPKGVAVTHAAVVNRLLWMQDRHPLDSVDVVLQKTPVTFDVSVWELFWPLQVGARLVVAVPDGHRDPAYLAQVVVEQSVTTMHFVPSMLAVFVAEPSAVECATLRRVFASGEALPAETAARLREILPAVRLHNLYGPTEAAVDVTFHEVTAADVVGVPIGGPVWNTQVFVLDGRLCPVPVGVAGELYLGGVQLARGYVGRSDLTADRFVA</sequence>
<dbReference type="CDD" id="cd19540">
    <property type="entry name" value="LCL_NRPS-like"/>
    <property type="match status" value="1"/>
</dbReference>
<dbReference type="Gene3D" id="3.30.559.30">
    <property type="entry name" value="Nonribosomal peptide synthetase, condensation domain"/>
    <property type="match status" value="3"/>
</dbReference>
<dbReference type="FunFam" id="3.40.50.980:FF:000002">
    <property type="entry name" value="Enterobactin synthetase component F"/>
    <property type="match status" value="1"/>
</dbReference>
<dbReference type="SUPFAM" id="SSF47336">
    <property type="entry name" value="ACP-like"/>
    <property type="match status" value="2"/>
</dbReference>
<dbReference type="RefSeq" id="WP_139191345.1">
    <property type="nucleotide sequence ID" value="NZ_FNAB01000030.1"/>
</dbReference>
<evidence type="ECO:0000256" key="3">
    <source>
        <dbReference type="ARBA" id="ARBA00022450"/>
    </source>
</evidence>
<protein>
    <submittedName>
        <fullName evidence="9">Non-ribosomal peptide synthase domain TIGR01720/amino acid adenylation domain-containing protein</fullName>
    </submittedName>
</protein>
<dbReference type="NCBIfam" id="TIGR01733">
    <property type="entry name" value="AA-adenyl-dom"/>
    <property type="match status" value="2"/>
</dbReference>
<accession>A0A1G7EXN4</accession>
<dbReference type="Gene3D" id="2.30.38.10">
    <property type="entry name" value="Luciferase, Domain 3"/>
    <property type="match status" value="2"/>
</dbReference>
<keyword evidence="10" id="KW-1185">Reference proteome</keyword>
<dbReference type="InterPro" id="IPR025110">
    <property type="entry name" value="AMP-bd_C"/>
</dbReference>
<dbReference type="PANTHER" id="PTHR45527:SF1">
    <property type="entry name" value="FATTY ACID SYNTHASE"/>
    <property type="match status" value="1"/>
</dbReference>
<evidence type="ECO:0000313" key="9">
    <source>
        <dbReference type="EMBL" id="SDE68441.1"/>
    </source>
</evidence>
<evidence type="ECO:0000259" key="8">
    <source>
        <dbReference type="PROSITE" id="PS50075"/>
    </source>
</evidence>
<dbReference type="PANTHER" id="PTHR45527">
    <property type="entry name" value="NONRIBOSOMAL PEPTIDE SYNTHETASE"/>
    <property type="match status" value="1"/>
</dbReference>
<dbReference type="SUPFAM" id="SSF56801">
    <property type="entry name" value="Acetyl-CoA synthetase-like"/>
    <property type="match status" value="3"/>
</dbReference>
<dbReference type="FunFam" id="3.40.50.980:FF:000001">
    <property type="entry name" value="Non-ribosomal peptide synthetase"/>
    <property type="match status" value="1"/>
</dbReference>
<dbReference type="SUPFAM" id="SSF52777">
    <property type="entry name" value="CoA-dependent acyltransferases"/>
    <property type="match status" value="6"/>
</dbReference>
<proteinExistence type="inferred from homology"/>
<keyword evidence="5" id="KW-0677">Repeat</keyword>
<feature type="non-terminal residue" evidence="9">
    <location>
        <position position="2523"/>
    </location>
</feature>
<organism evidence="9 10">
    <name type="scientific">Rhodococcus tukisamuensis</name>
    <dbReference type="NCBI Taxonomy" id="168276"/>
    <lineage>
        <taxon>Bacteria</taxon>
        <taxon>Bacillati</taxon>
        <taxon>Actinomycetota</taxon>
        <taxon>Actinomycetes</taxon>
        <taxon>Mycobacteriales</taxon>
        <taxon>Nocardiaceae</taxon>
        <taxon>Rhodococcus</taxon>
    </lineage>
</organism>
<evidence type="ECO:0000256" key="2">
    <source>
        <dbReference type="ARBA" id="ARBA00006432"/>
    </source>
</evidence>
<dbReference type="Proteomes" id="UP000199417">
    <property type="component" value="Unassembled WGS sequence"/>
</dbReference>
<dbReference type="InterPro" id="IPR036736">
    <property type="entry name" value="ACP-like_sf"/>
</dbReference>
<evidence type="ECO:0000256" key="7">
    <source>
        <dbReference type="SAM" id="Phobius"/>
    </source>
</evidence>
<dbReference type="GO" id="GO:0003824">
    <property type="term" value="F:catalytic activity"/>
    <property type="evidence" value="ECO:0007669"/>
    <property type="project" value="InterPro"/>
</dbReference>
<dbReference type="InterPro" id="IPR009081">
    <property type="entry name" value="PP-bd_ACP"/>
</dbReference>
<dbReference type="FunFam" id="1.10.1200.10:FF:000005">
    <property type="entry name" value="Nonribosomal peptide synthetase 1"/>
    <property type="match status" value="1"/>
</dbReference>
<dbReference type="CDD" id="cd19543">
    <property type="entry name" value="DCL_NRPS"/>
    <property type="match status" value="1"/>
</dbReference>
<dbReference type="EMBL" id="FNAB01000030">
    <property type="protein sequence ID" value="SDE68441.1"/>
    <property type="molecule type" value="Genomic_DNA"/>
</dbReference>
<dbReference type="InterPro" id="IPR045851">
    <property type="entry name" value="AMP-bd_C_sf"/>
</dbReference>
<dbReference type="GO" id="GO:0044550">
    <property type="term" value="P:secondary metabolite biosynthetic process"/>
    <property type="evidence" value="ECO:0007669"/>
    <property type="project" value="UniProtKB-ARBA"/>
</dbReference>
<dbReference type="Gene3D" id="3.40.50.980">
    <property type="match status" value="4"/>
</dbReference>
<dbReference type="Pfam" id="PF13193">
    <property type="entry name" value="AMP-binding_C"/>
    <property type="match status" value="1"/>
</dbReference>
<dbReference type="PROSITE" id="PS00455">
    <property type="entry name" value="AMP_BINDING"/>
    <property type="match status" value="2"/>
</dbReference>
<dbReference type="InterPro" id="IPR023213">
    <property type="entry name" value="CAT-like_dom_sf"/>
</dbReference>
<dbReference type="FunFam" id="3.40.50.12780:FF:000012">
    <property type="entry name" value="Non-ribosomal peptide synthetase"/>
    <property type="match status" value="1"/>
</dbReference>
<gene>
    <name evidence="9" type="ORF">SAMN05444580_1301</name>
</gene>
<dbReference type="InterPro" id="IPR000873">
    <property type="entry name" value="AMP-dep_synth/lig_dom"/>
</dbReference>
<dbReference type="FunFam" id="3.30.300.30:FF:000010">
    <property type="entry name" value="Enterobactin synthetase component F"/>
    <property type="match status" value="1"/>
</dbReference>
<evidence type="ECO:0000256" key="6">
    <source>
        <dbReference type="ARBA" id="ARBA00023194"/>
    </source>
</evidence>
<evidence type="ECO:0000256" key="1">
    <source>
        <dbReference type="ARBA" id="ARBA00001957"/>
    </source>
</evidence>
<name>A0A1G7EXN4_9NOCA</name>
<dbReference type="Gene3D" id="3.30.559.10">
    <property type="entry name" value="Chloramphenicol acetyltransferase-like domain"/>
    <property type="match status" value="3"/>
</dbReference>
<comment type="similarity">
    <text evidence="2">Belongs to the ATP-dependent AMP-binding enzyme family.</text>
</comment>
<keyword evidence="3" id="KW-0596">Phosphopantetheine</keyword>
<evidence type="ECO:0000256" key="4">
    <source>
        <dbReference type="ARBA" id="ARBA00022553"/>
    </source>
</evidence>
<dbReference type="SMART" id="SM00823">
    <property type="entry name" value="PKS_PP"/>
    <property type="match status" value="2"/>
</dbReference>
<dbReference type="InterPro" id="IPR001242">
    <property type="entry name" value="Condensation_dom"/>
</dbReference>
<dbReference type="UniPathway" id="UPA00011"/>